<evidence type="ECO:0000313" key="2">
    <source>
        <dbReference type="EMBL" id="MBM3281900.1"/>
    </source>
</evidence>
<dbReference type="Proteomes" id="UP000774699">
    <property type="component" value="Unassembled WGS sequence"/>
</dbReference>
<dbReference type="InterPro" id="IPR025098">
    <property type="entry name" value="DUF4013"/>
</dbReference>
<dbReference type="AlphaFoldDB" id="A0A8T4C7I1"/>
<keyword evidence="1" id="KW-0812">Transmembrane</keyword>
<sequence>MIDFVEAVKRPWKTDPITIVLGTLFAVFAPLRPLLHGLGVESARRTQSGNETMPHFSDFVDMYLSGLLVIVVGVLFFIPALVVLLLGAIITIPLVWSIFISLTQNPILSVQSFIGLLVNGAVFGALALILTFFAMLMAPIGIQLFAHDKRIGSAFQLSKIWKVISMSDYWITWLLLMAYGVVLIGVVAILSIPSFNALSELFMGAATYTWWMTSYIMFGEVVKDSGVLHGHASHHVKSIKHASAKRSLAKKKKK</sequence>
<reference evidence="2" key="1">
    <citation type="submission" date="2019-03" db="EMBL/GenBank/DDBJ databases">
        <title>Lake Tanganyika Metagenome-Assembled Genomes (MAGs).</title>
        <authorList>
            <person name="Tran P."/>
        </authorList>
    </citation>
    <scope>NUCLEOTIDE SEQUENCE</scope>
    <source>
        <strain evidence="2">M_DeepCast_50m_m2_156</strain>
    </source>
</reference>
<comment type="caution">
    <text evidence="2">The sequence shown here is derived from an EMBL/GenBank/DDBJ whole genome shotgun (WGS) entry which is preliminary data.</text>
</comment>
<dbReference type="EMBL" id="VGJJ01000004">
    <property type="protein sequence ID" value="MBM3281900.1"/>
    <property type="molecule type" value="Genomic_DNA"/>
</dbReference>
<feature type="transmembrane region" description="Helical" evidence="1">
    <location>
        <begin position="167"/>
        <end position="192"/>
    </location>
</feature>
<evidence type="ECO:0000313" key="3">
    <source>
        <dbReference type="Proteomes" id="UP000774699"/>
    </source>
</evidence>
<protein>
    <submittedName>
        <fullName evidence="2">DUF4013 domain-containing protein</fullName>
    </submittedName>
</protein>
<feature type="transmembrane region" description="Helical" evidence="1">
    <location>
        <begin position="17"/>
        <end position="35"/>
    </location>
</feature>
<organism evidence="2 3">
    <name type="scientific">Candidatus Iainarchaeum sp</name>
    <dbReference type="NCBI Taxonomy" id="3101447"/>
    <lineage>
        <taxon>Archaea</taxon>
        <taxon>Candidatus Iainarchaeota</taxon>
        <taxon>Candidatus Iainarchaeia</taxon>
        <taxon>Candidatus Iainarchaeales</taxon>
        <taxon>Candidatus Iainarchaeaceae</taxon>
        <taxon>Candidatus Iainarchaeum</taxon>
    </lineage>
</organism>
<accession>A0A8T4C7I1</accession>
<gene>
    <name evidence="2" type="ORF">FJY86_00980</name>
</gene>
<name>A0A8T4C7I1_9ARCH</name>
<keyword evidence="1" id="KW-0472">Membrane</keyword>
<feature type="transmembrane region" description="Helical" evidence="1">
    <location>
        <begin position="198"/>
        <end position="218"/>
    </location>
</feature>
<dbReference type="Pfam" id="PF13197">
    <property type="entry name" value="DUF4013"/>
    <property type="match status" value="1"/>
</dbReference>
<feature type="transmembrane region" description="Helical" evidence="1">
    <location>
        <begin position="116"/>
        <end position="146"/>
    </location>
</feature>
<feature type="transmembrane region" description="Helical" evidence="1">
    <location>
        <begin position="63"/>
        <end position="96"/>
    </location>
</feature>
<proteinExistence type="predicted"/>
<evidence type="ECO:0000256" key="1">
    <source>
        <dbReference type="SAM" id="Phobius"/>
    </source>
</evidence>
<keyword evidence="1" id="KW-1133">Transmembrane helix</keyword>